<sequence>MSGKNTEDLGPVREDAAVTVTARDAVMAPFRMSHRSAFVHEDGTCMSLRESRNASGDRTHVEALVTALSSAEVPGWRLEIYSGVPADPVPAENDGMTAEVYHDRMDAAVAQLRDVGVHNPDGVRNLPAGWTSVIERACAGIAARVALPQAGDVHIQQTKEKFGTLRFYVFADGGGETFFGDIQQIADWAEAATEGRCCVTGAPGAQVGPGWVLTLSPEMAALRNEDMSAFHDRLYPPAPTPGPDLTG</sequence>
<dbReference type="PATRIC" id="fig|1449350.3.peg.3514"/>
<accession>X7EBX3</accession>
<evidence type="ECO:0000313" key="1">
    <source>
        <dbReference type="EMBL" id="ETX13355.1"/>
    </source>
</evidence>
<reference evidence="1 2" key="1">
    <citation type="submission" date="2014-01" db="EMBL/GenBank/DDBJ databases">
        <title>Roseivivax halodurans JCM 10272 Genome Sequencing.</title>
        <authorList>
            <person name="Lai Q."/>
            <person name="Li G."/>
            <person name="Shao Z."/>
        </authorList>
    </citation>
    <scope>NUCLEOTIDE SEQUENCE [LARGE SCALE GENOMIC DNA]</scope>
    <source>
        <strain evidence="1 2">JCM 10272</strain>
    </source>
</reference>
<protein>
    <submittedName>
        <fullName evidence="1">Uncharacterized protein</fullName>
    </submittedName>
</protein>
<gene>
    <name evidence="1" type="ORF">OCH239_10960</name>
</gene>
<dbReference type="AlphaFoldDB" id="X7EBX3"/>
<proteinExistence type="predicted"/>
<keyword evidence="2" id="KW-1185">Reference proteome</keyword>
<dbReference type="Proteomes" id="UP000022447">
    <property type="component" value="Unassembled WGS sequence"/>
</dbReference>
<dbReference type="RefSeq" id="WP_037265353.1">
    <property type="nucleotide sequence ID" value="NZ_JALZ01000029.1"/>
</dbReference>
<dbReference type="OrthoDB" id="7859187at2"/>
<organism evidence="1 2">
    <name type="scientific">Roseivivax halodurans JCM 10272</name>
    <dbReference type="NCBI Taxonomy" id="1449350"/>
    <lineage>
        <taxon>Bacteria</taxon>
        <taxon>Pseudomonadati</taxon>
        <taxon>Pseudomonadota</taxon>
        <taxon>Alphaproteobacteria</taxon>
        <taxon>Rhodobacterales</taxon>
        <taxon>Roseobacteraceae</taxon>
        <taxon>Roseivivax</taxon>
    </lineage>
</organism>
<name>X7EBX3_9RHOB</name>
<evidence type="ECO:0000313" key="2">
    <source>
        <dbReference type="Proteomes" id="UP000022447"/>
    </source>
</evidence>
<dbReference type="EMBL" id="JALZ01000029">
    <property type="protein sequence ID" value="ETX13355.1"/>
    <property type="molecule type" value="Genomic_DNA"/>
</dbReference>
<comment type="caution">
    <text evidence="1">The sequence shown here is derived from an EMBL/GenBank/DDBJ whole genome shotgun (WGS) entry which is preliminary data.</text>
</comment>